<organism evidence="2 3">
    <name type="scientific">Fodinibacter luteus</name>
    <dbReference type="NCBI Taxonomy" id="552064"/>
    <lineage>
        <taxon>Bacteria</taxon>
        <taxon>Bacillati</taxon>
        <taxon>Actinomycetota</taxon>
        <taxon>Actinomycetes</taxon>
        <taxon>Micrococcales</taxon>
        <taxon>Intrasporangiaceae</taxon>
        <taxon>Fodinibacter (ex Wang et al. 2009)</taxon>
    </lineage>
</organism>
<dbReference type="Pfam" id="PF10745">
    <property type="entry name" value="DUF2530"/>
    <property type="match status" value="1"/>
</dbReference>
<sequence length="87" mass="9356">MTPEDPATHHVPPLGQAAPVEPLHVPTRRIVVVGTALWALALVVTLVVPALHTGDRSWWPWTCVVGIALGAFAWWYVGRDGGRTEGA</sequence>
<evidence type="ECO:0008006" key="4">
    <source>
        <dbReference type="Google" id="ProtNLM"/>
    </source>
</evidence>
<gene>
    <name evidence="2" type="ORF">GCM10023168_02330</name>
</gene>
<comment type="caution">
    <text evidence="2">The sequence shown here is derived from an EMBL/GenBank/DDBJ whole genome shotgun (WGS) entry which is preliminary data.</text>
</comment>
<keyword evidence="1" id="KW-0472">Membrane</keyword>
<keyword evidence="1" id="KW-0812">Transmembrane</keyword>
<keyword evidence="1" id="KW-1133">Transmembrane helix</keyword>
<dbReference type="InterPro" id="IPR019681">
    <property type="entry name" value="DUF2530"/>
</dbReference>
<evidence type="ECO:0000313" key="3">
    <source>
        <dbReference type="Proteomes" id="UP001500945"/>
    </source>
</evidence>
<reference evidence="3" key="1">
    <citation type="journal article" date="2019" name="Int. J. Syst. Evol. Microbiol.">
        <title>The Global Catalogue of Microorganisms (GCM) 10K type strain sequencing project: providing services to taxonomists for standard genome sequencing and annotation.</title>
        <authorList>
            <consortium name="The Broad Institute Genomics Platform"/>
            <consortium name="The Broad Institute Genome Sequencing Center for Infectious Disease"/>
            <person name="Wu L."/>
            <person name="Ma J."/>
        </authorList>
    </citation>
    <scope>NUCLEOTIDE SEQUENCE [LARGE SCALE GENOMIC DNA]</scope>
    <source>
        <strain evidence="3">JCM 17809</strain>
    </source>
</reference>
<evidence type="ECO:0000313" key="2">
    <source>
        <dbReference type="EMBL" id="GAA4397413.1"/>
    </source>
</evidence>
<dbReference type="EMBL" id="BAABGM010000001">
    <property type="protein sequence ID" value="GAA4397413.1"/>
    <property type="molecule type" value="Genomic_DNA"/>
</dbReference>
<protein>
    <recommendedName>
        <fullName evidence="4">DUF2530 domain-containing protein</fullName>
    </recommendedName>
</protein>
<accession>A0ABP8JX72</accession>
<feature type="transmembrane region" description="Helical" evidence="1">
    <location>
        <begin position="30"/>
        <end position="52"/>
    </location>
</feature>
<dbReference type="Proteomes" id="UP001500945">
    <property type="component" value="Unassembled WGS sequence"/>
</dbReference>
<proteinExistence type="predicted"/>
<evidence type="ECO:0000256" key="1">
    <source>
        <dbReference type="SAM" id="Phobius"/>
    </source>
</evidence>
<dbReference type="RefSeq" id="WP_345201363.1">
    <property type="nucleotide sequence ID" value="NZ_BAABGM010000001.1"/>
</dbReference>
<feature type="transmembrane region" description="Helical" evidence="1">
    <location>
        <begin position="58"/>
        <end position="77"/>
    </location>
</feature>
<name>A0ABP8JX72_9MICO</name>
<keyword evidence="3" id="KW-1185">Reference proteome</keyword>